<dbReference type="InterPro" id="IPR040442">
    <property type="entry name" value="Pyrv_kinase-like_dom_sf"/>
</dbReference>
<organism evidence="17 18">
    <name type="scientific">Ilex paraguariensis</name>
    <name type="common">yerba mate</name>
    <dbReference type="NCBI Taxonomy" id="185542"/>
    <lineage>
        <taxon>Eukaryota</taxon>
        <taxon>Viridiplantae</taxon>
        <taxon>Streptophyta</taxon>
        <taxon>Embryophyta</taxon>
        <taxon>Tracheophyta</taxon>
        <taxon>Spermatophyta</taxon>
        <taxon>Magnoliopsida</taxon>
        <taxon>eudicotyledons</taxon>
        <taxon>Gunneridae</taxon>
        <taxon>Pentapetalae</taxon>
        <taxon>asterids</taxon>
        <taxon>campanulids</taxon>
        <taxon>Aquifoliales</taxon>
        <taxon>Aquifoliaceae</taxon>
        <taxon>Ilex</taxon>
    </lineage>
</organism>
<evidence type="ECO:0000256" key="14">
    <source>
        <dbReference type="RuleBase" id="RU000504"/>
    </source>
</evidence>
<feature type="domain" description="Pyruvate kinase barrel" evidence="15">
    <location>
        <begin position="293"/>
        <end position="414"/>
    </location>
</feature>
<feature type="domain" description="Pyruvate kinase barrel" evidence="15">
    <location>
        <begin position="30"/>
        <end position="291"/>
    </location>
</feature>
<evidence type="ECO:0000256" key="8">
    <source>
        <dbReference type="ARBA" id="ARBA00022777"/>
    </source>
</evidence>
<keyword evidence="18" id="KW-1185">Reference proteome</keyword>
<dbReference type="Gene3D" id="3.40.1380.20">
    <property type="entry name" value="Pyruvate kinase, C-terminal domain"/>
    <property type="match status" value="2"/>
</dbReference>
<evidence type="ECO:0000256" key="10">
    <source>
        <dbReference type="ARBA" id="ARBA00022842"/>
    </source>
</evidence>
<evidence type="ECO:0000259" key="16">
    <source>
        <dbReference type="Pfam" id="PF02887"/>
    </source>
</evidence>
<feature type="domain" description="Pyruvate kinase C-terminal" evidence="16">
    <location>
        <begin position="675"/>
        <end position="795"/>
    </location>
</feature>
<evidence type="ECO:0000256" key="7">
    <source>
        <dbReference type="ARBA" id="ARBA00022741"/>
    </source>
</evidence>
<dbReference type="Pfam" id="PF02887">
    <property type="entry name" value="PK_C"/>
    <property type="match status" value="1"/>
</dbReference>
<proteinExistence type="inferred from homology"/>
<keyword evidence="12" id="KW-0670">Pyruvate</keyword>
<accession>A0ABC8T8T7</accession>
<dbReference type="Gene3D" id="3.20.20.60">
    <property type="entry name" value="Phosphoenolpyruvate-binding domains"/>
    <property type="match status" value="4"/>
</dbReference>
<dbReference type="Gene3D" id="2.40.33.10">
    <property type="entry name" value="PK beta-barrel domain-like"/>
    <property type="match status" value="1"/>
</dbReference>
<dbReference type="SUPFAM" id="SSF50800">
    <property type="entry name" value="PK beta-barrel domain-like"/>
    <property type="match status" value="1"/>
</dbReference>
<dbReference type="InterPro" id="IPR036918">
    <property type="entry name" value="Pyrv_Knase_C_sf"/>
</dbReference>
<protein>
    <recommendedName>
        <fullName evidence="4 14">Pyruvate kinase</fullName>
        <ecNumber evidence="4 14">2.7.1.40</ecNumber>
    </recommendedName>
</protein>
<dbReference type="PANTHER" id="PTHR11817">
    <property type="entry name" value="PYRUVATE KINASE"/>
    <property type="match status" value="1"/>
</dbReference>
<dbReference type="Pfam" id="PF00224">
    <property type="entry name" value="PK"/>
    <property type="match status" value="4"/>
</dbReference>
<dbReference type="PRINTS" id="PR01050">
    <property type="entry name" value="PYRUVTKNASE"/>
</dbReference>
<keyword evidence="5 14" id="KW-0808">Transferase</keyword>
<evidence type="ECO:0000256" key="13">
    <source>
        <dbReference type="ARBA" id="ARBA00048152"/>
    </source>
</evidence>
<dbReference type="Proteomes" id="UP001642360">
    <property type="component" value="Unassembled WGS sequence"/>
</dbReference>
<comment type="similarity">
    <text evidence="3 14">Belongs to the pyruvate kinase family.</text>
</comment>
<dbReference type="GO" id="GO:0046872">
    <property type="term" value="F:metal ion binding"/>
    <property type="evidence" value="ECO:0007669"/>
    <property type="project" value="UniProtKB-KW"/>
</dbReference>
<sequence>MHSNHLLLEEPIRMASILEPSKSSFFPAMTKIVGTLGPRSRSVDVISGCLKAGMSVARFDFSWGDSPFHQETLENLRMAIKSTKKLCAVMLDTVGPEMQVVNKSETAISLVADGTVILTPHQGQEASSEVLPINFTGLSKAVKKGDTIFVGQYLFTGSETTSVWLEVVEVKNEDVVCVIKNSATLAGSLFTLHASQIRIDLPTLSGKDKEVISTWGVQNKIDFLSLSYTRHAEDVREAREYLSKLGDLSQTQIFAKIENVEGLTHFDEILQEADGIILSRGNLGIDLPPEKAREYLSKLGDLSQTQIFAKIENVEGLTHFDEILQEADGIILSRGNLGIDLPPEKVFLFQKAAVYKCNMAGKPAVVTRVVDSMTDNLRPTRAEATDVANAVLDGSDAILLGAETLRGLYPVETISIVGKICAEAEKVFNQDLYFKKTVKYVGEPMTHLESIASSAVRAAIKVKASVIICFTSSGRAARLIAKYRPTMPVLSVVIPRLKTNQLRWSFSGAFEGLTHFDEILQEADGIILSRGNLGIDLPPEKVFLFQKAAVYKCNMAGKPAVVTRVVDSMTDNLRPTRAEATDVANAVLDAVVTRVVDSMTDNLRPTRAEATDVANAVLDGSDAILLGAETLRGLYPVETISIVGKICAEAEKVFNQDLYFKKTVKYVGEPMTHLESIASSAVRAAIKVKASVIICFTSSGRAARLIAKYRPTMPVLSVVIPRLKTNQLRWSFSGAFEARQSLIVRGLFPMLADPRHPAESTNATNESVLKVALDHGKASGVVKSHDRVVVCQKVGDASVVKIIELED</sequence>
<evidence type="ECO:0000256" key="9">
    <source>
        <dbReference type="ARBA" id="ARBA00022840"/>
    </source>
</evidence>
<keyword evidence="9" id="KW-0067">ATP-binding</keyword>
<comment type="pathway">
    <text evidence="2 14">Carbohydrate degradation; glycolysis; pyruvate from D-glyceraldehyde 3-phosphate: step 5/5.</text>
</comment>
<keyword evidence="10 14" id="KW-0460">Magnesium</keyword>
<name>A0ABC8T8T7_9AQUA</name>
<dbReference type="InterPro" id="IPR015793">
    <property type="entry name" value="Pyrv_Knase_brl"/>
</dbReference>
<keyword evidence="8 14" id="KW-0418">Kinase</keyword>
<evidence type="ECO:0000256" key="3">
    <source>
        <dbReference type="ARBA" id="ARBA00008663"/>
    </source>
</evidence>
<dbReference type="FunFam" id="2.40.33.10:FF:000004">
    <property type="entry name" value="Pyruvate kinase"/>
    <property type="match status" value="1"/>
</dbReference>
<evidence type="ECO:0000256" key="5">
    <source>
        <dbReference type="ARBA" id="ARBA00022679"/>
    </source>
</evidence>
<dbReference type="GO" id="GO:0005524">
    <property type="term" value="F:ATP binding"/>
    <property type="evidence" value="ECO:0007669"/>
    <property type="project" value="UniProtKB-KW"/>
</dbReference>
<evidence type="ECO:0000256" key="4">
    <source>
        <dbReference type="ARBA" id="ARBA00012142"/>
    </source>
</evidence>
<dbReference type="InterPro" id="IPR011037">
    <property type="entry name" value="Pyrv_Knase-like_insert_dom_sf"/>
</dbReference>
<dbReference type="InterPro" id="IPR015813">
    <property type="entry name" value="Pyrv/PenolPyrv_kinase-like_dom"/>
</dbReference>
<keyword evidence="11 14" id="KW-0324">Glycolysis</keyword>
<keyword evidence="6" id="KW-0479">Metal-binding</keyword>
<gene>
    <name evidence="17" type="ORF">ILEXP_LOCUS34720</name>
</gene>
<evidence type="ECO:0000313" key="18">
    <source>
        <dbReference type="Proteomes" id="UP001642360"/>
    </source>
</evidence>
<evidence type="ECO:0000259" key="15">
    <source>
        <dbReference type="Pfam" id="PF00224"/>
    </source>
</evidence>
<dbReference type="SUPFAM" id="SSF51621">
    <property type="entry name" value="Phosphoenolpyruvate/pyruvate domain"/>
    <property type="match status" value="4"/>
</dbReference>
<dbReference type="InterPro" id="IPR015806">
    <property type="entry name" value="Pyrv_Knase_insert_dom_sf"/>
</dbReference>
<comment type="caution">
    <text evidence="17">The sequence shown here is derived from an EMBL/GenBank/DDBJ whole genome shotgun (WGS) entry which is preliminary data.</text>
</comment>
<comment type="cofactor">
    <cofactor evidence="1">
        <name>K(+)</name>
        <dbReference type="ChEBI" id="CHEBI:29103"/>
    </cofactor>
</comment>
<dbReference type="InterPro" id="IPR015795">
    <property type="entry name" value="Pyrv_Knase_C"/>
</dbReference>
<dbReference type="FunFam" id="3.40.1380.20:FF:000006">
    <property type="entry name" value="Pyruvate kinase"/>
    <property type="match status" value="1"/>
</dbReference>
<feature type="domain" description="Pyruvate kinase barrel" evidence="15">
    <location>
        <begin position="592"/>
        <end position="640"/>
    </location>
</feature>
<keyword evidence="7" id="KW-0547">Nucleotide-binding</keyword>
<evidence type="ECO:0000313" key="17">
    <source>
        <dbReference type="EMBL" id="CAK9165551.1"/>
    </source>
</evidence>
<dbReference type="AlphaFoldDB" id="A0ABC8T8T7"/>
<evidence type="ECO:0000256" key="1">
    <source>
        <dbReference type="ARBA" id="ARBA00001958"/>
    </source>
</evidence>
<reference evidence="17 18" key="1">
    <citation type="submission" date="2024-02" db="EMBL/GenBank/DDBJ databases">
        <authorList>
            <person name="Vignale AGUSTIN F."/>
            <person name="Sosa J E."/>
            <person name="Modenutti C."/>
        </authorList>
    </citation>
    <scope>NUCLEOTIDE SEQUENCE [LARGE SCALE GENOMIC DNA]</scope>
</reference>
<feature type="domain" description="Pyruvate kinase barrel" evidence="15">
    <location>
        <begin position="511"/>
        <end position="590"/>
    </location>
</feature>
<comment type="catalytic activity">
    <reaction evidence="13 14">
        <text>pyruvate + ATP = phosphoenolpyruvate + ADP + H(+)</text>
        <dbReference type="Rhea" id="RHEA:18157"/>
        <dbReference type="ChEBI" id="CHEBI:15361"/>
        <dbReference type="ChEBI" id="CHEBI:15378"/>
        <dbReference type="ChEBI" id="CHEBI:30616"/>
        <dbReference type="ChEBI" id="CHEBI:58702"/>
        <dbReference type="ChEBI" id="CHEBI:456216"/>
        <dbReference type="EC" id="2.7.1.40"/>
    </reaction>
</comment>
<dbReference type="EMBL" id="CAUOFW020004403">
    <property type="protein sequence ID" value="CAK9165551.1"/>
    <property type="molecule type" value="Genomic_DNA"/>
</dbReference>
<dbReference type="InterPro" id="IPR001697">
    <property type="entry name" value="Pyr_Knase"/>
</dbReference>
<evidence type="ECO:0000256" key="6">
    <source>
        <dbReference type="ARBA" id="ARBA00022723"/>
    </source>
</evidence>
<evidence type="ECO:0000256" key="11">
    <source>
        <dbReference type="ARBA" id="ARBA00023152"/>
    </source>
</evidence>
<evidence type="ECO:0000256" key="2">
    <source>
        <dbReference type="ARBA" id="ARBA00004997"/>
    </source>
</evidence>
<dbReference type="SUPFAM" id="SSF52935">
    <property type="entry name" value="PK C-terminal domain-like"/>
    <property type="match status" value="2"/>
</dbReference>
<dbReference type="GO" id="GO:0004743">
    <property type="term" value="F:pyruvate kinase activity"/>
    <property type="evidence" value="ECO:0007669"/>
    <property type="project" value="UniProtKB-EC"/>
</dbReference>
<evidence type="ECO:0000256" key="12">
    <source>
        <dbReference type="ARBA" id="ARBA00023317"/>
    </source>
</evidence>
<dbReference type="EC" id="2.7.1.40" evidence="4 14"/>
<dbReference type="GO" id="GO:0016301">
    <property type="term" value="F:kinase activity"/>
    <property type="evidence" value="ECO:0007669"/>
    <property type="project" value="UniProtKB-KW"/>
</dbReference>